<evidence type="ECO:0000313" key="1">
    <source>
        <dbReference type="EMBL" id="DAF50495.1"/>
    </source>
</evidence>
<protein>
    <submittedName>
        <fullName evidence="1">Uncharacterized protein</fullName>
    </submittedName>
</protein>
<dbReference type="EMBL" id="BK032596">
    <property type="protein sequence ID" value="DAF50495.1"/>
    <property type="molecule type" value="Genomic_DNA"/>
</dbReference>
<proteinExistence type="predicted"/>
<accession>A0A8S5SIL5</accession>
<sequence>MQEENINFPELLLVHETKQADDLRDQDVLISCHFKCPRSLCLS</sequence>
<organism evidence="1">
    <name type="scientific">Myoviridae sp. ctuIn11</name>
    <dbReference type="NCBI Taxonomy" id="2827715"/>
    <lineage>
        <taxon>Viruses</taxon>
        <taxon>Duplodnaviria</taxon>
        <taxon>Heunggongvirae</taxon>
        <taxon>Uroviricota</taxon>
        <taxon>Caudoviricetes</taxon>
    </lineage>
</organism>
<name>A0A8S5SIL5_9CAUD</name>
<reference evidence="1" key="1">
    <citation type="journal article" date="2021" name="Proc. Natl. Acad. Sci. U.S.A.">
        <title>A Catalog of Tens of Thousands of Viruses from Human Metagenomes Reveals Hidden Associations with Chronic Diseases.</title>
        <authorList>
            <person name="Tisza M.J."/>
            <person name="Buck C.B."/>
        </authorList>
    </citation>
    <scope>NUCLEOTIDE SEQUENCE</scope>
    <source>
        <strain evidence="1">CtuIn11</strain>
    </source>
</reference>